<feature type="region of interest" description="Disordered" evidence="4">
    <location>
        <begin position="304"/>
        <end position="350"/>
    </location>
</feature>
<feature type="compositionally biased region" description="Low complexity" evidence="4">
    <location>
        <begin position="446"/>
        <end position="457"/>
    </location>
</feature>
<organism evidence="6 7">
    <name type="scientific">Panicum virgatum</name>
    <name type="common">Blackwell switchgrass</name>
    <dbReference type="NCBI Taxonomy" id="38727"/>
    <lineage>
        <taxon>Eukaryota</taxon>
        <taxon>Viridiplantae</taxon>
        <taxon>Streptophyta</taxon>
        <taxon>Embryophyta</taxon>
        <taxon>Tracheophyta</taxon>
        <taxon>Spermatophyta</taxon>
        <taxon>Magnoliopsida</taxon>
        <taxon>Liliopsida</taxon>
        <taxon>Poales</taxon>
        <taxon>Poaceae</taxon>
        <taxon>PACMAD clade</taxon>
        <taxon>Panicoideae</taxon>
        <taxon>Panicodae</taxon>
        <taxon>Paniceae</taxon>
        <taxon>Panicinae</taxon>
        <taxon>Panicum</taxon>
        <taxon>Panicum sect. Hiantes</taxon>
    </lineage>
</organism>
<evidence type="ECO:0000256" key="4">
    <source>
        <dbReference type="SAM" id="MobiDB-lite"/>
    </source>
</evidence>
<dbReference type="PROSITE" id="PS50600">
    <property type="entry name" value="ULP_PROTEASE"/>
    <property type="match status" value="1"/>
</dbReference>
<evidence type="ECO:0000256" key="3">
    <source>
        <dbReference type="ARBA" id="ARBA00022801"/>
    </source>
</evidence>
<keyword evidence="3" id="KW-0378">Hydrolase</keyword>
<dbReference type="GO" id="GO:0008234">
    <property type="term" value="F:cysteine-type peptidase activity"/>
    <property type="evidence" value="ECO:0007669"/>
    <property type="project" value="InterPro"/>
</dbReference>
<dbReference type="Proteomes" id="UP000823388">
    <property type="component" value="Chromosome 3K"/>
</dbReference>
<evidence type="ECO:0000313" key="7">
    <source>
        <dbReference type="Proteomes" id="UP000823388"/>
    </source>
</evidence>
<evidence type="ECO:0000256" key="1">
    <source>
        <dbReference type="ARBA" id="ARBA00005234"/>
    </source>
</evidence>
<gene>
    <name evidence="6" type="ORF">PVAP13_3KG424700</name>
</gene>
<dbReference type="Pfam" id="PF02902">
    <property type="entry name" value="Peptidase_C48"/>
    <property type="match status" value="1"/>
</dbReference>
<dbReference type="GO" id="GO:0006508">
    <property type="term" value="P:proteolysis"/>
    <property type="evidence" value="ECO:0007669"/>
    <property type="project" value="UniProtKB-KW"/>
</dbReference>
<dbReference type="EMBL" id="CM029041">
    <property type="protein sequence ID" value="KAG2629322.1"/>
    <property type="molecule type" value="Genomic_DNA"/>
</dbReference>
<dbReference type="PANTHER" id="PTHR36479:SF10">
    <property type="entry name" value="UBIQUITIN-LIKE PROTEASE FAMILY PROFILE DOMAIN-CONTAINING PROTEIN"/>
    <property type="match status" value="1"/>
</dbReference>
<evidence type="ECO:0000256" key="2">
    <source>
        <dbReference type="ARBA" id="ARBA00022670"/>
    </source>
</evidence>
<accession>A0A8T0UYH7</accession>
<feature type="region of interest" description="Disordered" evidence="4">
    <location>
        <begin position="482"/>
        <end position="501"/>
    </location>
</feature>
<reference evidence="6" key="1">
    <citation type="submission" date="2020-05" db="EMBL/GenBank/DDBJ databases">
        <title>WGS assembly of Panicum virgatum.</title>
        <authorList>
            <person name="Lovell J.T."/>
            <person name="Jenkins J."/>
            <person name="Shu S."/>
            <person name="Juenger T.E."/>
            <person name="Schmutz J."/>
        </authorList>
    </citation>
    <scope>NUCLEOTIDE SEQUENCE</scope>
    <source>
        <strain evidence="6">AP13</strain>
    </source>
</reference>
<keyword evidence="7" id="KW-1185">Reference proteome</keyword>
<dbReference type="InterPro" id="IPR003653">
    <property type="entry name" value="Peptidase_C48_C"/>
</dbReference>
<feature type="domain" description="Ubiquitin-like protease family profile" evidence="5">
    <location>
        <begin position="524"/>
        <end position="702"/>
    </location>
</feature>
<name>A0A8T0UYH7_PANVG</name>
<proteinExistence type="inferred from homology"/>
<dbReference type="PANTHER" id="PTHR36479">
    <property type="entry name" value="ULP_PROTEASE DOMAIN-CONTAINING PROTEIN"/>
    <property type="match status" value="1"/>
</dbReference>
<dbReference type="AlphaFoldDB" id="A0A8T0UYH7"/>
<dbReference type="InterPro" id="IPR038765">
    <property type="entry name" value="Papain-like_cys_pep_sf"/>
</dbReference>
<sequence length="743" mass="83436">MIRDINFDGLLQIQWSTIPARFTNWLMVHCFDAESSELVLLGRGRIPVTADLVADIFGLPNKGDKVRYELDVDAINFIQSKYSNIQGSPTKIEQVVEMVKQNKAANQDFLRSFLMIAISTFLCPPTSLGIYPRCYPALVDLSTVKGFNWCQFVVDQLKAAAMKINKQNAVKGCVLLLVNMTVDHHEDEEDTEKDPDYEEDELNYEDDEETDTSSDNESLDLDLEDAPEDAPNHRDIVGEEPSIDDSEDLVPLSSRLKRIQSGEYKDFAPLEAIAPHIPAQQTPTVKKLGNPENRHARLKLPEPPTRVDEVDKTNGNINCSIRDSAPAKDAVQPAISPNKPVNTKAAASKQADREIATAPANVRSWDFLPPSFDIMESIEEPTPPAEATRRTLLKQAAETTPPTIDLDPLDQGSAWSLDSLPIEVFERWEAEAIQKHEQAKAKLKVGSTSTTPTTGLPASKNDNEASSSKHQAATIVTMNAEPTPQTRGIPTSASLEGDSSITPEYTLAPRRAFKTAAALQSPYIEIAPRRMSFKCSKEICKSVKPTGRLKNTVTEVGIYVINGKKTRAASRRVLRLYVSQNQTGMAAIKYVFSKETNHLHHRQMILFPVLQKLVEADEHSEHYFLIVLNLRNNRFEVLDSMRTLEDKKLADCCNKIVNCIKTLWRTYYDGTIEKYELVNIAVSQQRNNHDCGFHMLMNAEYWNGRTVPLLQEKDIANIRKISTRKWLSCDENDTDWEDILNLA</sequence>
<evidence type="ECO:0000259" key="5">
    <source>
        <dbReference type="PROSITE" id="PS50600"/>
    </source>
</evidence>
<protein>
    <recommendedName>
        <fullName evidence="5">Ubiquitin-like protease family profile domain-containing protein</fullName>
    </recommendedName>
</protein>
<keyword evidence="2" id="KW-0645">Protease</keyword>
<comment type="caution">
    <text evidence="6">The sequence shown here is derived from an EMBL/GenBank/DDBJ whole genome shotgun (WGS) entry which is preliminary data.</text>
</comment>
<feature type="region of interest" description="Disordered" evidence="4">
    <location>
        <begin position="437"/>
        <end position="470"/>
    </location>
</feature>
<evidence type="ECO:0000313" key="6">
    <source>
        <dbReference type="EMBL" id="KAG2629322.1"/>
    </source>
</evidence>
<feature type="compositionally biased region" description="Acidic residues" evidence="4">
    <location>
        <begin position="186"/>
        <end position="228"/>
    </location>
</feature>
<feature type="region of interest" description="Disordered" evidence="4">
    <location>
        <begin position="185"/>
        <end position="247"/>
    </location>
</feature>
<dbReference type="Gene3D" id="3.40.395.10">
    <property type="entry name" value="Adenoviral Proteinase, Chain A"/>
    <property type="match status" value="1"/>
</dbReference>
<dbReference type="SUPFAM" id="SSF54001">
    <property type="entry name" value="Cysteine proteinases"/>
    <property type="match status" value="1"/>
</dbReference>
<comment type="similarity">
    <text evidence="1">Belongs to the peptidase C48 family.</text>
</comment>